<name>A0A6J3M495_9PEZI</name>
<dbReference type="CDD" id="cd07990">
    <property type="entry name" value="LPLAT_LCLAT1-like"/>
    <property type="match status" value="1"/>
</dbReference>
<feature type="domain" description="Phospholipid/glycerol acyltransferase" evidence="5">
    <location>
        <begin position="135"/>
        <end position="267"/>
    </location>
</feature>
<keyword evidence="4" id="KW-0812">Transmembrane</keyword>
<evidence type="ECO:0000256" key="2">
    <source>
        <dbReference type="ARBA" id="ARBA00022679"/>
    </source>
</evidence>
<keyword evidence="4" id="KW-0472">Membrane</keyword>
<keyword evidence="3 7" id="KW-0012">Acyltransferase</keyword>
<organism evidence="7">
    <name type="scientific">Dissoconium aciculare CBS 342.82</name>
    <dbReference type="NCBI Taxonomy" id="1314786"/>
    <lineage>
        <taxon>Eukaryota</taxon>
        <taxon>Fungi</taxon>
        <taxon>Dikarya</taxon>
        <taxon>Ascomycota</taxon>
        <taxon>Pezizomycotina</taxon>
        <taxon>Dothideomycetes</taxon>
        <taxon>Dothideomycetidae</taxon>
        <taxon>Mycosphaerellales</taxon>
        <taxon>Dissoconiaceae</taxon>
        <taxon>Dissoconium</taxon>
    </lineage>
</organism>
<evidence type="ECO:0000259" key="5">
    <source>
        <dbReference type="SMART" id="SM00563"/>
    </source>
</evidence>
<reference evidence="7" key="2">
    <citation type="submission" date="2020-04" db="EMBL/GenBank/DDBJ databases">
        <authorList>
            <consortium name="NCBI Genome Project"/>
        </authorList>
    </citation>
    <scope>NUCLEOTIDE SEQUENCE</scope>
    <source>
        <strain evidence="7">CBS 342.82</strain>
    </source>
</reference>
<reference evidence="7" key="3">
    <citation type="submission" date="2025-08" db="UniProtKB">
        <authorList>
            <consortium name="RefSeq"/>
        </authorList>
    </citation>
    <scope>IDENTIFICATION</scope>
    <source>
        <strain evidence="7">CBS 342.82</strain>
    </source>
</reference>
<dbReference type="GO" id="GO:0036149">
    <property type="term" value="P:phosphatidylinositol acyl-chain remodeling"/>
    <property type="evidence" value="ECO:0007669"/>
    <property type="project" value="TreeGrafter"/>
</dbReference>
<dbReference type="Pfam" id="PF16076">
    <property type="entry name" value="Acyltransf_C"/>
    <property type="match status" value="1"/>
</dbReference>
<reference evidence="7" key="1">
    <citation type="submission" date="2020-01" db="EMBL/GenBank/DDBJ databases">
        <authorList>
            <consortium name="DOE Joint Genome Institute"/>
            <person name="Haridas S."/>
            <person name="Albert R."/>
            <person name="Binder M."/>
            <person name="Bloem J."/>
            <person name="Labutti K."/>
            <person name="Salamov A."/>
            <person name="Andreopoulos B."/>
            <person name="Baker S.E."/>
            <person name="Barry K."/>
            <person name="Bills G."/>
            <person name="Bluhm B.H."/>
            <person name="Cannon C."/>
            <person name="Castanera R."/>
            <person name="Culley D.E."/>
            <person name="Daum C."/>
            <person name="Ezra D."/>
            <person name="Gonzalez J.B."/>
            <person name="Henrissat B."/>
            <person name="Kuo A."/>
            <person name="Liang C."/>
            <person name="Lipzen A."/>
            <person name="Lutzoni F."/>
            <person name="Magnuson J."/>
            <person name="Mondo S."/>
            <person name="Nolan M."/>
            <person name="Ohm R."/>
            <person name="Pangilinan J."/>
            <person name="Park H.-J."/>
            <person name="Ramirez L."/>
            <person name="Alfaro M."/>
            <person name="Sun H."/>
            <person name="Tritt A."/>
            <person name="Yoshinaga Y."/>
            <person name="Zwiers L.-H."/>
            <person name="Turgeon B.G."/>
            <person name="Goodwin S.B."/>
            <person name="Spatafora J.W."/>
            <person name="Crous P.W."/>
            <person name="Grigoriev I.V."/>
        </authorList>
    </citation>
    <scope>NUCLEOTIDE SEQUENCE</scope>
    <source>
        <strain evidence="7">CBS 342.82</strain>
    </source>
</reference>
<dbReference type="RefSeq" id="XP_033459759.1">
    <property type="nucleotide sequence ID" value="XM_033604810.1"/>
</dbReference>
<dbReference type="PANTHER" id="PTHR10983">
    <property type="entry name" value="1-ACYLGLYCEROL-3-PHOSPHATE ACYLTRANSFERASE-RELATED"/>
    <property type="match status" value="1"/>
</dbReference>
<comment type="similarity">
    <text evidence="1">Belongs to the 1-acyl-sn-glycerol-3-phosphate acyltransferase family.</text>
</comment>
<dbReference type="SMART" id="SM00563">
    <property type="entry name" value="PlsC"/>
    <property type="match status" value="1"/>
</dbReference>
<dbReference type="GeneID" id="54362610"/>
<evidence type="ECO:0000313" key="6">
    <source>
        <dbReference type="Proteomes" id="UP000504637"/>
    </source>
</evidence>
<dbReference type="OrthoDB" id="189226at2759"/>
<dbReference type="PANTHER" id="PTHR10983:SF16">
    <property type="entry name" value="LYSOCARDIOLIPIN ACYLTRANSFERASE 1"/>
    <property type="match status" value="1"/>
</dbReference>
<keyword evidence="2" id="KW-0808">Transferase</keyword>
<dbReference type="AlphaFoldDB" id="A0A6J3M495"/>
<evidence type="ECO:0000256" key="1">
    <source>
        <dbReference type="ARBA" id="ARBA00008655"/>
    </source>
</evidence>
<protein>
    <submittedName>
        <fullName evidence="7">Acyltransferase-domain-containing protein</fullName>
    </submittedName>
</protein>
<feature type="transmembrane region" description="Helical" evidence="4">
    <location>
        <begin position="46"/>
        <end position="68"/>
    </location>
</feature>
<dbReference type="SUPFAM" id="SSF69593">
    <property type="entry name" value="Glycerol-3-phosphate (1)-acyltransferase"/>
    <property type="match status" value="1"/>
</dbReference>
<dbReference type="InterPro" id="IPR032098">
    <property type="entry name" value="Acyltransf_C"/>
</dbReference>
<gene>
    <name evidence="7" type="ORF">K489DRAFT_380097</name>
</gene>
<dbReference type="Pfam" id="PF01553">
    <property type="entry name" value="Acyltransferase"/>
    <property type="match status" value="1"/>
</dbReference>
<keyword evidence="4" id="KW-1133">Transmembrane helix</keyword>
<accession>A0A6J3M495</accession>
<dbReference type="GO" id="GO:0005783">
    <property type="term" value="C:endoplasmic reticulum"/>
    <property type="evidence" value="ECO:0007669"/>
    <property type="project" value="TreeGrafter"/>
</dbReference>
<evidence type="ECO:0000313" key="7">
    <source>
        <dbReference type="RefSeq" id="XP_033459759.1"/>
    </source>
</evidence>
<evidence type="ECO:0000256" key="4">
    <source>
        <dbReference type="SAM" id="Phobius"/>
    </source>
</evidence>
<keyword evidence="6" id="KW-1185">Reference proteome</keyword>
<sequence>MAESVRERNLAAVRAKIVASTKPPAEEASTDDVLGKRKHGLAMEGVRVVAFSVYFITSITAIHIAQFLGLPLYAYNRSWYNAWVALTKQYFGVHITTMTYWWSPTVVRISGDKSVAGLLRQNKDGLVSLNFGERGLFIANHQLYTDWLYLWWAAYANNPPMHGHIYIILKETLKWVPIVGPAMQLYGFIFMTRSWADDQTRLKQGLKRLNTQRSTSIIPGQGNAPSQLDPMWLLIFPEGTNLSANEVAKSRAYAEKVGKAPLTHQVLPRPAGLHLLLQELGETVPYLYDCTIGYAPLPPGGYGNDIYGLRTVYIQGRPPSSVNMHWRRFKTSSIPIGDKAALQDWLEARWREKEVLLENFYAHGKFSPADKSAVIIEDGPTEDEFKTPYITAEIRPASSVEYLAIFAPVAVAAVAGRIVWQIAERLMGW</sequence>
<evidence type="ECO:0000256" key="3">
    <source>
        <dbReference type="ARBA" id="ARBA00023315"/>
    </source>
</evidence>
<dbReference type="Proteomes" id="UP000504637">
    <property type="component" value="Unplaced"/>
</dbReference>
<dbReference type="InterPro" id="IPR002123">
    <property type="entry name" value="Plipid/glycerol_acylTrfase"/>
</dbReference>
<proteinExistence type="inferred from homology"/>
<dbReference type="GO" id="GO:0016746">
    <property type="term" value="F:acyltransferase activity"/>
    <property type="evidence" value="ECO:0007669"/>
    <property type="project" value="UniProtKB-KW"/>
</dbReference>